<feature type="binding site" evidence="9">
    <location>
        <position position="107"/>
    </location>
    <ligand>
        <name>5-phospho-alpha-D-ribose 1-diphosphate</name>
        <dbReference type="ChEBI" id="CHEBI:58017"/>
        <note>ligand shared between dimeric partners</note>
    </ligand>
</feature>
<accession>A0A2D6YJH1</accession>
<comment type="pathway">
    <text evidence="2 9">Pyrimidine metabolism; UMP biosynthesis via de novo pathway; UMP from orotate: step 1/2.</text>
</comment>
<dbReference type="GO" id="GO:0044205">
    <property type="term" value="P:'de novo' UMP biosynthetic process"/>
    <property type="evidence" value="ECO:0007669"/>
    <property type="project" value="UniProtKB-UniRule"/>
</dbReference>
<dbReference type="GO" id="GO:0046132">
    <property type="term" value="P:pyrimidine ribonucleoside biosynthetic process"/>
    <property type="evidence" value="ECO:0007669"/>
    <property type="project" value="TreeGrafter"/>
</dbReference>
<dbReference type="AlphaFoldDB" id="A0A2D6YJH1"/>
<feature type="binding site" evidence="9">
    <location>
        <position position="163"/>
    </location>
    <ligand>
        <name>orotate</name>
        <dbReference type="ChEBI" id="CHEBI:30839"/>
    </ligand>
</feature>
<feature type="binding site" description="in other chain" evidence="9">
    <location>
        <position position="104"/>
    </location>
    <ligand>
        <name>5-phospho-alpha-D-ribose 1-diphosphate</name>
        <dbReference type="ChEBI" id="CHEBI:58017"/>
        <note>ligand shared between dimeric partners</note>
    </ligand>
</feature>
<comment type="cofactor">
    <cofactor evidence="9">
        <name>Mg(2+)</name>
        <dbReference type="ChEBI" id="CHEBI:18420"/>
    </cofactor>
</comment>
<dbReference type="SUPFAM" id="SSF53271">
    <property type="entry name" value="PRTase-like"/>
    <property type="match status" value="1"/>
</dbReference>
<keyword evidence="6 9" id="KW-0328">Glycosyltransferase</keyword>
<dbReference type="HAMAP" id="MF_01208">
    <property type="entry name" value="PyrE"/>
    <property type="match status" value="1"/>
</dbReference>
<comment type="subunit">
    <text evidence="4 9">Homodimer.</text>
</comment>
<evidence type="ECO:0000256" key="7">
    <source>
        <dbReference type="ARBA" id="ARBA00022679"/>
    </source>
</evidence>
<comment type="function">
    <text evidence="1 9">Catalyzes the transfer of a ribosyl phosphate group from 5-phosphoribose 1-diphosphate to orotate, leading to the formation of orotidine monophosphate (OMP).</text>
</comment>
<evidence type="ECO:0000256" key="1">
    <source>
        <dbReference type="ARBA" id="ARBA00003769"/>
    </source>
</evidence>
<sequence>MNTLQMKLGQEFLKFALKCQAFKFGEFTLKDGSTSDVFFDSSSFNSGNQLRKLSRFLAKAIKLEIPECNLIYGSAYKGIPLACAVSIELAELRGKDVGYLFDRKEEKQHGDGGSFVGKVPTNEDIIVFVDDVITSASTKITGMEKVLKAFDVKFEAIIVGVDRRSPNGLPVDQVPVYSLTTLQDARAFQSSMTGDNL</sequence>
<dbReference type="GO" id="GO:0005737">
    <property type="term" value="C:cytoplasm"/>
    <property type="evidence" value="ECO:0007669"/>
    <property type="project" value="TreeGrafter"/>
</dbReference>
<dbReference type="InterPro" id="IPR004467">
    <property type="entry name" value="Or_phspho_trans_dom"/>
</dbReference>
<comment type="similarity">
    <text evidence="3 9">Belongs to the purine/pyrimidine phosphoribosyltransferase family. PyrE subfamily.</text>
</comment>
<dbReference type="EMBL" id="NZEX01000086">
    <property type="protein sequence ID" value="MAH63255.1"/>
    <property type="molecule type" value="Genomic_DNA"/>
</dbReference>
<feature type="binding site" description="in other chain" evidence="9">
    <location>
        <begin position="76"/>
        <end position="77"/>
    </location>
    <ligand>
        <name>5-phospho-alpha-D-ribose 1-diphosphate</name>
        <dbReference type="ChEBI" id="CHEBI:58017"/>
        <note>ligand shared between dimeric partners</note>
    </ligand>
</feature>
<dbReference type="Gene3D" id="3.40.50.2020">
    <property type="match status" value="1"/>
</dbReference>
<dbReference type="CDD" id="cd06223">
    <property type="entry name" value="PRTases_typeI"/>
    <property type="match status" value="1"/>
</dbReference>
<feature type="binding site" description="in other chain" evidence="9">
    <location>
        <begin position="130"/>
        <end position="138"/>
    </location>
    <ligand>
        <name>5-phospho-alpha-D-ribose 1-diphosphate</name>
        <dbReference type="ChEBI" id="CHEBI:58017"/>
        <note>ligand shared between dimeric partners</note>
    </ligand>
</feature>
<dbReference type="NCBIfam" id="TIGR00336">
    <property type="entry name" value="pyrE"/>
    <property type="match status" value="1"/>
</dbReference>
<evidence type="ECO:0000256" key="2">
    <source>
        <dbReference type="ARBA" id="ARBA00004889"/>
    </source>
</evidence>
<name>A0A2D6YJH1_9DELT</name>
<evidence type="ECO:0000256" key="8">
    <source>
        <dbReference type="ARBA" id="ARBA00022975"/>
    </source>
</evidence>
<keyword evidence="7 9" id="KW-0808">Transferase</keyword>
<dbReference type="EC" id="2.4.2.10" evidence="5 9"/>
<proteinExistence type="inferred from homology"/>
<keyword evidence="8 9" id="KW-0665">Pyrimidine biosynthesis</keyword>
<evidence type="ECO:0000313" key="11">
    <source>
        <dbReference type="Proteomes" id="UP000226525"/>
    </source>
</evidence>
<evidence type="ECO:0000256" key="3">
    <source>
        <dbReference type="ARBA" id="ARBA00006340"/>
    </source>
</evidence>
<dbReference type="GO" id="GO:0004588">
    <property type="term" value="F:orotate phosphoribosyltransferase activity"/>
    <property type="evidence" value="ECO:0007669"/>
    <property type="project" value="UniProtKB-UniRule"/>
</dbReference>
<comment type="caution">
    <text evidence="10">The sequence shown here is derived from an EMBL/GenBank/DDBJ whole genome shotgun (WGS) entry which is preliminary data.</text>
</comment>
<feature type="binding site" evidence="9">
    <location>
        <position position="134"/>
    </location>
    <ligand>
        <name>orotate</name>
        <dbReference type="ChEBI" id="CHEBI:30839"/>
    </ligand>
</feature>
<evidence type="ECO:0000256" key="6">
    <source>
        <dbReference type="ARBA" id="ARBA00022676"/>
    </source>
</evidence>
<dbReference type="GO" id="GO:0000287">
    <property type="term" value="F:magnesium ion binding"/>
    <property type="evidence" value="ECO:0007669"/>
    <property type="project" value="UniProtKB-UniRule"/>
</dbReference>
<comment type="catalytic activity">
    <reaction evidence="9">
        <text>orotidine 5'-phosphate + diphosphate = orotate + 5-phospho-alpha-D-ribose 1-diphosphate</text>
        <dbReference type="Rhea" id="RHEA:10380"/>
        <dbReference type="ChEBI" id="CHEBI:30839"/>
        <dbReference type="ChEBI" id="CHEBI:33019"/>
        <dbReference type="ChEBI" id="CHEBI:57538"/>
        <dbReference type="ChEBI" id="CHEBI:58017"/>
        <dbReference type="EC" id="2.4.2.10"/>
    </reaction>
</comment>
<dbReference type="Proteomes" id="UP000226525">
    <property type="component" value="Unassembled WGS sequence"/>
</dbReference>
<keyword evidence="9" id="KW-0460">Magnesium</keyword>
<evidence type="ECO:0000256" key="4">
    <source>
        <dbReference type="ARBA" id="ARBA00011738"/>
    </source>
</evidence>
<dbReference type="InterPro" id="IPR023031">
    <property type="entry name" value="OPRT"/>
</dbReference>
<dbReference type="InterPro" id="IPR029057">
    <property type="entry name" value="PRTase-like"/>
</dbReference>
<protein>
    <recommendedName>
        <fullName evidence="5 9">Orotate phosphoribosyltransferase</fullName>
        <shortName evidence="9">OPRT</shortName>
        <shortName evidence="9">OPRTase</shortName>
        <ecNumber evidence="5 9">2.4.2.10</ecNumber>
    </recommendedName>
</protein>
<dbReference type="PANTHER" id="PTHR46683:SF1">
    <property type="entry name" value="OROTATE PHOSPHORIBOSYLTRANSFERASE 1-RELATED"/>
    <property type="match status" value="1"/>
</dbReference>
<feature type="binding site" evidence="9">
    <location>
        <begin position="38"/>
        <end position="39"/>
    </location>
    <ligand>
        <name>orotate</name>
        <dbReference type="ChEBI" id="CHEBI:30839"/>
    </ligand>
</feature>
<feature type="binding site" evidence="9">
    <location>
        <position position="103"/>
    </location>
    <ligand>
        <name>5-phospho-alpha-D-ribose 1-diphosphate</name>
        <dbReference type="ChEBI" id="CHEBI:58017"/>
        <note>ligand shared between dimeric partners</note>
    </ligand>
</feature>
<evidence type="ECO:0000256" key="5">
    <source>
        <dbReference type="ARBA" id="ARBA00011971"/>
    </source>
</evidence>
<feature type="binding site" description="in other chain" evidence="9">
    <location>
        <position position="30"/>
    </location>
    <ligand>
        <name>5-phospho-alpha-D-ribose 1-diphosphate</name>
        <dbReference type="ChEBI" id="CHEBI:58017"/>
        <note>ligand shared between dimeric partners</note>
    </ligand>
</feature>
<gene>
    <name evidence="9 10" type="primary">pyrE</name>
    <name evidence="10" type="ORF">CMN54_07405</name>
</gene>
<dbReference type="GO" id="GO:0006207">
    <property type="term" value="P:'de novo' pyrimidine nucleobase biosynthetic process"/>
    <property type="evidence" value="ECO:0007669"/>
    <property type="project" value="TreeGrafter"/>
</dbReference>
<dbReference type="UniPathway" id="UPA00070">
    <property type="reaction ID" value="UER00119"/>
</dbReference>
<reference evidence="11" key="1">
    <citation type="submission" date="2017-09" db="EMBL/GenBank/DDBJ databases">
        <title>The Reconstruction of 2,631 Draft Metagenome-Assembled Genomes from the Global Oceans.</title>
        <authorList>
            <person name="Tully B.J."/>
            <person name="Graham E.D."/>
            <person name="Heidelberg J.F."/>
        </authorList>
    </citation>
    <scope>NUCLEOTIDE SEQUENCE [LARGE SCALE GENOMIC DNA]</scope>
</reference>
<feature type="binding site" evidence="9">
    <location>
        <position position="109"/>
    </location>
    <ligand>
        <name>5-phospho-alpha-D-ribose 1-diphosphate</name>
        <dbReference type="ChEBI" id="CHEBI:58017"/>
        <note>ligand shared between dimeric partners</note>
    </ligand>
</feature>
<evidence type="ECO:0000256" key="9">
    <source>
        <dbReference type="HAMAP-Rule" id="MF_01208"/>
    </source>
</evidence>
<organism evidence="10 11">
    <name type="scientific">SAR324 cluster bacterium</name>
    <dbReference type="NCBI Taxonomy" id="2024889"/>
    <lineage>
        <taxon>Bacteria</taxon>
        <taxon>Deltaproteobacteria</taxon>
        <taxon>SAR324 cluster</taxon>
    </lineage>
</organism>
<dbReference type="PANTHER" id="PTHR46683">
    <property type="entry name" value="OROTATE PHOSPHORIBOSYLTRANSFERASE 1-RELATED"/>
    <property type="match status" value="1"/>
</dbReference>
<dbReference type="InterPro" id="IPR000836">
    <property type="entry name" value="PRTase_dom"/>
</dbReference>
<evidence type="ECO:0000313" key="10">
    <source>
        <dbReference type="EMBL" id="MAH63255.1"/>
    </source>
</evidence>